<keyword evidence="4" id="KW-0342">GTP-binding</keyword>
<keyword evidence="3" id="KW-0862">Zinc</keyword>
<keyword evidence="2" id="KW-0378">Hydrolase</keyword>
<dbReference type="InterPro" id="IPR011629">
    <property type="entry name" value="CobW-like_C"/>
</dbReference>
<evidence type="ECO:0000256" key="6">
    <source>
        <dbReference type="ARBA" id="ARBA00034320"/>
    </source>
</evidence>
<evidence type="ECO:0000256" key="3">
    <source>
        <dbReference type="ARBA" id="ARBA00022833"/>
    </source>
</evidence>
<name>A0AAD2H7Y2_9AGAR</name>
<protein>
    <recommendedName>
        <fullName evidence="13">CobW-domain-containing protein</fullName>
    </recommendedName>
</protein>
<dbReference type="CDD" id="cd03112">
    <property type="entry name" value="CobW-like"/>
    <property type="match status" value="1"/>
</dbReference>
<dbReference type="PANTHER" id="PTHR13748:SF31">
    <property type="entry name" value="ZINC-REGULATED GTPASE METALLOPROTEIN ACTIVATOR 1A-RELATED"/>
    <property type="match status" value="1"/>
</dbReference>
<proteinExistence type="inferred from homology"/>
<keyword evidence="12" id="KW-1185">Reference proteome</keyword>
<reference evidence="11" key="1">
    <citation type="submission" date="2023-11" db="EMBL/GenBank/DDBJ databases">
        <authorList>
            <person name="De Vega J J."/>
            <person name="De Vega J J."/>
        </authorList>
    </citation>
    <scope>NUCLEOTIDE SEQUENCE</scope>
</reference>
<accession>A0AAD2H7Y2</accession>
<evidence type="ECO:0000259" key="10">
    <source>
        <dbReference type="Pfam" id="PF07683"/>
    </source>
</evidence>
<sequence>PLSLLGPLPSMDDLDDDIPTLIDHTTYAVETHHSETSEKVPLTIISGFLGAGKSTLLKRILTEHHGFRIAVIMNEFGDTADIEAKTINVSSEEGAESEEFLELANGCLCCSIKDTGIAAIEKLMQRKGGFDHILLETTGLADPGPIASLFWHNEEFATGLGKSIALDGVICVVDAVFGKQQMAEDHSSETVGESVRQIACADVLILNKIDLATVELVKETTALMRAVNPVAPIYLTEKAQIDVGKILGLKAYASAPAFASTQYDSKHDHGHDPGHDHEHDHKSQPNHTATHYELRGISSLLVPVPILTTARLAALDKWIQSVLWDQHLPESGSDSNELLVLRCKGLFLVESGAQFVLQGVRNMYDLTESSSRDAVGVPDQGKLVLIGSGLTDAVRASLELVVGT</sequence>
<evidence type="ECO:0000259" key="9">
    <source>
        <dbReference type="Pfam" id="PF02492"/>
    </source>
</evidence>
<dbReference type="Pfam" id="PF02492">
    <property type="entry name" value="cobW"/>
    <property type="match status" value="1"/>
</dbReference>
<dbReference type="Proteomes" id="UP001295794">
    <property type="component" value="Unassembled WGS sequence"/>
</dbReference>
<dbReference type="GO" id="GO:0016787">
    <property type="term" value="F:hydrolase activity"/>
    <property type="evidence" value="ECO:0007669"/>
    <property type="project" value="UniProtKB-KW"/>
</dbReference>
<dbReference type="InterPro" id="IPR003495">
    <property type="entry name" value="CobW/HypB/UreG_nucleotide-bd"/>
</dbReference>
<dbReference type="GO" id="GO:0005737">
    <property type="term" value="C:cytoplasm"/>
    <property type="evidence" value="ECO:0007669"/>
    <property type="project" value="TreeGrafter"/>
</dbReference>
<dbReference type="EMBL" id="CAVNYO010000154">
    <property type="protein sequence ID" value="CAK5269809.1"/>
    <property type="molecule type" value="Genomic_DNA"/>
</dbReference>
<comment type="caution">
    <text evidence="11">The sequence shown here is derived from an EMBL/GenBank/DDBJ whole genome shotgun (WGS) entry which is preliminary data.</text>
</comment>
<gene>
    <name evidence="11" type="ORF">MYCIT1_LOCUS13804</name>
</gene>
<feature type="region of interest" description="Disordered" evidence="8">
    <location>
        <begin position="262"/>
        <end position="287"/>
    </location>
</feature>
<evidence type="ECO:0000256" key="8">
    <source>
        <dbReference type="SAM" id="MobiDB-lite"/>
    </source>
</evidence>
<keyword evidence="5" id="KW-0143">Chaperone</keyword>
<dbReference type="InterPro" id="IPR027417">
    <property type="entry name" value="P-loop_NTPase"/>
</dbReference>
<evidence type="ECO:0008006" key="13">
    <source>
        <dbReference type="Google" id="ProtNLM"/>
    </source>
</evidence>
<feature type="non-terminal residue" evidence="11">
    <location>
        <position position="404"/>
    </location>
</feature>
<keyword evidence="1" id="KW-0547">Nucleotide-binding</keyword>
<dbReference type="GO" id="GO:0005525">
    <property type="term" value="F:GTP binding"/>
    <property type="evidence" value="ECO:0007669"/>
    <property type="project" value="UniProtKB-KW"/>
</dbReference>
<evidence type="ECO:0000313" key="11">
    <source>
        <dbReference type="EMBL" id="CAK5269809.1"/>
    </source>
</evidence>
<feature type="compositionally biased region" description="Basic and acidic residues" evidence="8">
    <location>
        <begin position="264"/>
        <end position="283"/>
    </location>
</feature>
<evidence type="ECO:0000256" key="2">
    <source>
        <dbReference type="ARBA" id="ARBA00022801"/>
    </source>
</evidence>
<dbReference type="InterPro" id="IPR051316">
    <property type="entry name" value="Zinc-reg_GTPase_activator"/>
</dbReference>
<evidence type="ECO:0000256" key="4">
    <source>
        <dbReference type="ARBA" id="ARBA00023134"/>
    </source>
</evidence>
<evidence type="ECO:0000313" key="12">
    <source>
        <dbReference type="Proteomes" id="UP001295794"/>
    </source>
</evidence>
<dbReference type="SUPFAM" id="SSF52540">
    <property type="entry name" value="P-loop containing nucleoside triphosphate hydrolases"/>
    <property type="match status" value="1"/>
</dbReference>
<dbReference type="InterPro" id="IPR036627">
    <property type="entry name" value="CobW-likC_sf"/>
</dbReference>
<comment type="similarity">
    <text evidence="6">Belongs to the SIMIBI class G3E GTPase family. ZNG1 subfamily.</text>
</comment>
<evidence type="ECO:0000256" key="5">
    <source>
        <dbReference type="ARBA" id="ARBA00023186"/>
    </source>
</evidence>
<dbReference type="SUPFAM" id="SSF90002">
    <property type="entry name" value="Hypothetical protein YjiA, C-terminal domain"/>
    <property type="match status" value="1"/>
</dbReference>
<dbReference type="AlphaFoldDB" id="A0AAD2H7Y2"/>
<dbReference type="Pfam" id="PF07683">
    <property type="entry name" value="CobW_C"/>
    <property type="match status" value="1"/>
</dbReference>
<feature type="domain" description="CobW C-terminal" evidence="10">
    <location>
        <begin position="340"/>
        <end position="398"/>
    </location>
</feature>
<dbReference type="Gene3D" id="3.40.50.300">
    <property type="entry name" value="P-loop containing nucleotide triphosphate hydrolases"/>
    <property type="match status" value="1"/>
</dbReference>
<dbReference type="PANTHER" id="PTHR13748">
    <property type="entry name" value="COBW-RELATED"/>
    <property type="match status" value="1"/>
</dbReference>
<comment type="catalytic activity">
    <reaction evidence="7">
        <text>GTP + H2O = GDP + phosphate + H(+)</text>
        <dbReference type="Rhea" id="RHEA:19669"/>
        <dbReference type="ChEBI" id="CHEBI:15377"/>
        <dbReference type="ChEBI" id="CHEBI:15378"/>
        <dbReference type="ChEBI" id="CHEBI:37565"/>
        <dbReference type="ChEBI" id="CHEBI:43474"/>
        <dbReference type="ChEBI" id="CHEBI:58189"/>
    </reaction>
    <physiologicalReaction direction="left-to-right" evidence="7">
        <dbReference type="Rhea" id="RHEA:19670"/>
    </physiologicalReaction>
</comment>
<dbReference type="Gene3D" id="3.30.1220.10">
    <property type="entry name" value="CobW-like, C-terminal domain"/>
    <property type="match status" value="1"/>
</dbReference>
<evidence type="ECO:0000256" key="7">
    <source>
        <dbReference type="ARBA" id="ARBA00049117"/>
    </source>
</evidence>
<organism evidence="11 12">
    <name type="scientific">Mycena citricolor</name>
    <dbReference type="NCBI Taxonomy" id="2018698"/>
    <lineage>
        <taxon>Eukaryota</taxon>
        <taxon>Fungi</taxon>
        <taxon>Dikarya</taxon>
        <taxon>Basidiomycota</taxon>
        <taxon>Agaricomycotina</taxon>
        <taxon>Agaricomycetes</taxon>
        <taxon>Agaricomycetidae</taxon>
        <taxon>Agaricales</taxon>
        <taxon>Marasmiineae</taxon>
        <taxon>Mycenaceae</taxon>
        <taxon>Mycena</taxon>
    </lineage>
</organism>
<evidence type="ECO:0000256" key="1">
    <source>
        <dbReference type="ARBA" id="ARBA00022741"/>
    </source>
</evidence>
<feature type="domain" description="CobW/HypB/UreG nucleotide-binding" evidence="9">
    <location>
        <begin position="41"/>
        <end position="233"/>
    </location>
</feature>